<reference evidence="4" key="1">
    <citation type="submission" date="2020-04" db="EMBL/GenBank/DDBJ databases">
        <title>Genome Assembly and Annotation of Botryosphaeria dothidea sdau 11-99, a Latent Pathogen of Apple Fruit Ring Rot in China.</title>
        <authorList>
            <person name="Yu C."/>
            <person name="Diao Y."/>
            <person name="Lu Q."/>
            <person name="Zhao J."/>
            <person name="Cui S."/>
            <person name="Peng C."/>
            <person name="He B."/>
            <person name="Liu H."/>
        </authorList>
    </citation>
    <scope>NUCLEOTIDE SEQUENCE [LARGE SCALE GENOMIC DNA]</scope>
    <source>
        <strain evidence="4">Sdau11-99</strain>
    </source>
</reference>
<evidence type="ECO:0000259" key="3">
    <source>
        <dbReference type="Pfam" id="PF01370"/>
    </source>
</evidence>
<accession>A0A8H4INX1</accession>
<sequence length="350" mass="38662">MAHFAIPALATGSKVLVTGVNGLLGSHVADQLLEHGYKVRGTVRDAQKNNWMVEFFKRKFGEGLFELVEVRDIAQDGAFGRAIKDVFGVVHVASVVSLDPDPNRVIPLVVDATISALTSAAKEESVQRFVLTSSATAAAVAKPEQQLVVNADSWNEESVGLAYKAPEGLTDIEKGFNVYGASKVKGEQALWEWVKKNKPDFVVNCVLPGGNFGRVLSVEHQGFPSTTMMAAALYNNEQDLIDTFIKSYLPEWFVDVQDTARLHVAALIHPSVSGERVFAYASPFNWNNVLQTFRKLYPDREFIDDVPGLWDDLSIVEGREKAEKLLKEMGRSRFTSLEESLKMLVESKEG</sequence>
<dbReference type="GO" id="GO:0016616">
    <property type="term" value="F:oxidoreductase activity, acting on the CH-OH group of donors, NAD or NADP as acceptor"/>
    <property type="evidence" value="ECO:0007669"/>
    <property type="project" value="TreeGrafter"/>
</dbReference>
<keyword evidence="1" id="KW-0560">Oxidoreductase</keyword>
<comment type="caution">
    <text evidence="4">The sequence shown here is derived from an EMBL/GenBank/DDBJ whole genome shotgun (WGS) entry which is preliminary data.</text>
</comment>
<comment type="similarity">
    <text evidence="2">Belongs to the NAD(P)-dependent epimerase/dehydratase family. Dihydroflavonol-4-reductase subfamily.</text>
</comment>
<dbReference type="PANTHER" id="PTHR10366:SF562">
    <property type="entry name" value="ALDEHYDE REDUCTASE II (AFU_ORTHOLOGUE AFUA_1G11360)"/>
    <property type="match status" value="1"/>
</dbReference>
<dbReference type="Gene3D" id="3.40.50.720">
    <property type="entry name" value="NAD(P)-binding Rossmann-like Domain"/>
    <property type="match status" value="1"/>
</dbReference>
<dbReference type="AlphaFoldDB" id="A0A8H4INX1"/>
<feature type="domain" description="NAD-dependent epimerase/dehydratase" evidence="3">
    <location>
        <begin position="15"/>
        <end position="272"/>
    </location>
</feature>
<evidence type="ECO:0000313" key="5">
    <source>
        <dbReference type="Proteomes" id="UP000572817"/>
    </source>
</evidence>
<evidence type="ECO:0000256" key="2">
    <source>
        <dbReference type="ARBA" id="ARBA00023445"/>
    </source>
</evidence>
<dbReference type="Proteomes" id="UP000572817">
    <property type="component" value="Unassembled WGS sequence"/>
</dbReference>
<organism evidence="4 5">
    <name type="scientific">Botryosphaeria dothidea</name>
    <dbReference type="NCBI Taxonomy" id="55169"/>
    <lineage>
        <taxon>Eukaryota</taxon>
        <taxon>Fungi</taxon>
        <taxon>Dikarya</taxon>
        <taxon>Ascomycota</taxon>
        <taxon>Pezizomycotina</taxon>
        <taxon>Dothideomycetes</taxon>
        <taxon>Dothideomycetes incertae sedis</taxon>
        <taxon>Botryosphaeriales</taxon>
        <taxon>Botryosphaeriaceae</taxon>
        <taxon>Botryosphaeria</taxon>
    </lineage>
</organism>
<dbReference type="OrthoDB" id="2735536at2759"/>
<evidence type="ECO:0000313" key="4">
    <source>
        <dbReference type="EMBL" id="KAF4303742.1"/>
    </source>
</evidence>
<dbReference type="EMBL" id="WWBZ02000051">
    <property type="protein sequence ID" value="KAF4303742.1"/>
    <property type="molecule type" value="Genomic_DNA"/>
</dbReference>
<dbReference type="InterPro" id="IPR001509">
    <property type="entry name" value="Epimerase_deHydtase"/>
</dbReference>
<proteinExistence type="inferred from homology"/>
<dbReference type="PANTHER" id="PTHR10366">
    <property type="entry name" value="NAD DEPENDENT EPIMERASE/DEHYDRATASE"/>
    <property type="match status" value="1"/>
</dbReference>
<dbReference type="SUPFAM" id="SSF51735">
    <property type="entry name" value="NAD(P)-binding Rossmann-fold domains"/>
    <property type="match status" value="1"/>
</dbReference>
<keyword evidence="5" id="KW-1185">Reference proteome</keyword>
<dbReference type="FunFam" id="3.40.50.720:FF:000426">
    <property type="entry name" value="Aldehyde reductase 2"/>
    <property type="match status" value="1"/>
</dbReference>
<name>A0A8H4INX1_9PEZI</name>
<dbReference type="InterPro" id="IPR050425">
    <property type="entry name" value="NAD(P)_dehydrat-like"/>
</dbReference>
<gene>
    <name evidence="4" type="ORF">GTA08_BOTSDO08493</name>
</gene>
<dbReference type="InterPro" id="IPR036291">
    <property type="entry name" value="NAD(P)-bd_dom_sf"/>
</dbReference>
<protein>
    <recommendedName>
        <fullName evidence="3">NAD-dependent epimerase/dehydratase domain-containing protein</fullName>
    </recommendedName>
</protein>
<dbReference type="Pfam" id="PF01370">
    <property type="entry name" value="Epimerase"/>
    <property type="match status" value="1"/>
</dbReference>
<evidence type="ECO:0000256" key="1">
    <source>
        <dbReference type="ARBA" id="ARBA00023002"/>
    </source>
</evidence>